<proteinExistence type="predicted"/>
<name>A0A1H8J4S8_9ACTN</name>
<organism evidence="2 3">
    <name type="scientific">Nonomuraea pusilla</name>
    <dbReference type="NCBI Taxonomy" id="46177"/>
    <lineage>
        <taxon>Bacteria</taxon>
        <taxon>Bacillati</taxon>
        <taxon>Actinomycetota</taxon>
        <taxon>Actinomycetes</taxon>
        <taxon>Streptosporangiales</taxon>
        <taxon>Streptosporangiaceae</taxon>
        <taxon>Nonomuraea</taxon>
    </lineage>
</organism>
<dbReference type="RefSeq" id="WP_091105831.1">
    <property type="nucleotide sequence ID" value="NZ_FOBF01000035.1"/>
</dbReference>
<gene>
    <name evidence="2" type="ORF">SAMN05660976_08253</name>
</gene>
<feature type="transmembrane region" description="Helical" evidence="1">
    <location>
        <begin position="72"/>
        <end position="91"/>
    </location>
</feature>
<dbReference type="AlphaFoldDB" id="A0A1H8J4S8"/>
<evidence type="ECO:0000313" key="2">
    <source>
        <dbReference type="EMBL" id="SEN75752.1"/>
    </source>
</evidence>
<dbReference type="EMBL" id="FOBF01000035">
    <property type="protein sequence ID" value="SEN75752.1"/>
    <property type="molecule type" value="Genomic_DNA"/>
</dbReference>
<evidence type="ECO:0000313" key="3">
    <source>
        <dbReference type="Proteomes" id="UP000198953"/>
    </source>
</evidence>
<feature type="transmembrane region" description="Helical" evidence="1">
    <location>
        <begin position="47"/>
        <end position="65"/>
    </location>
</feature>
<feature type="transmembrane region" description="Helical" evidence="1">
    <location>
        <begin position="271"/>
        <end position="293"/>
    </location>
</feature>
<dbReference type="OrthoDB" id="9811974at2"/>
<feature type="transmembrane region" description="Helical" evidence="1">
    <location>
        <begin position="97"/>
        <end position="116"/>
    </location>
</feature>
<keyword evidence="1" id="KW-1133">Transmembrane helix</keyword>
<accession>A0A1H8J4S8</accession>
<feature type="transmembrane region" description="Helical" evidence="1">
    <location>
        <begin position="12"/>
        <end position="35"/>
    </location>
</feature>
<feature type="transmembrane region" description="Helical" evidence="1">
    <location>
        <begin position="125"/>
        <end position="145"/>
    </location>
</feature>
<dbReference type="STRING" id="46177.SAMN05660976_08253"/>
<feature type="transmembrane region" description="Helical" evidence="1">
    <location>
        <begin position="305"/>
        <end position="323"/>
    </location>
</feature>
<keyword evidence="3" id="KW-1185">Reference proteome</keyword>
<protein>
    <recommendedName>
        <fullName evidence="4">NnrS protein</fullName>
    </recommendedName>
</protein>
<evidence type="ECO:0008006" key="4">
    <source>
        <dbReference type="Google" id="ProtNLM"/>
    </source>
</evidence>
<sequence length="366" mass="36929">MRATAVTRRLPFLAGAGLAGLAGLYGGLALLSGGLPAAGRAAERHGPLMALGFLGTLIALERAVALRRRWGYLAPALGGLGTLALLAAPAGSPAEPLGPLALTAAGGWLLAVYVVLLRRRPGPELVLQAAGAAAWYAAGMLWLAGRTVPDLAPWFAAFLVPTVAGERLELSRVAALPGQAARGLSAACALLGAGAVASLWAAGPGWRACGAGMLATAAWLALRDVARHTVRGSGLPRYAAACLLAGYGWLAVAGAFWLAAGLPASVLTYDAALHTLFLGFVMSMVFGHAPVILPAVLRVRLPYRPVLYAPLAALHAGLALRVAGDLTGGEAVRAAGGWIGAAAVLAFAGCAAYLALSSPRRTTATP</sequence>
<keyword evidence="1" id="KW-0812">Transmembrane</keyword>
<evidence type="ECO:0000256" key="1">
    <source>
        <dbReference type="SAM" id="Phobius"/>
    </source>
</evidence>
<feature type="transmembrane region" description="Helical" evidence="1">
    <location>
        <begin position="335"/>
        <end position="356"/>
    </location>
</feature>
<keyword evidence="1" id="KW-0472">Membrane</keyword>
<feature type="transmembrane region" description="Helical" evidence="1">
    <location>
        <begin position="205"/>
        <end position="226"/>
    </location>
</feature>
<reference evidence="2 3" key="1">
    <citation type="submission" date="2016-10" db="EMBL/GenBank/DDBJ databases">
        <authorList>
            <person name="de Groot N.N."/>
        </authorList>
    </citation>
    <scope>NUCLEOTIDE SEQUENCE [LARGE SCALE GENOMIC DNA]</scope>
    <source>
        <strain evidence="2 3">DSM 43357</strain>
    </source>
</reference>
<dbReference type="Proteomes" id="UP000198953">
    <property type="component" value="Unassembled WGS sequence"/>
</dbReference>
<feature type="transmembrane region" description="Helical" evidence="1">
    <location>
        <begin position="238"/>
        <end position="259"/>
    </location>
</feature>